<dbReference type="KEGG" id="nso:NIASO_20200"/>
<name>W0F506_9BACT</name>
<proteinExistence type="predicted"/>
<dbReference type="EMBL" id="CP007035">
    <property type="protein sequence ID" value="AHF18087.1"/>
    <property type="molecule type" value="Genomic_DNA"/>
</dbReference>
<dbReference type="Proteomes" id="UP000003586">
    <property type="component" value="Chromosome"/>
</dbReference>
<dbReference type="STRING" id="929713.NIASO_20200"/>
<reference evidence="1 2" key="1">
    <citation type="submission" date="2013-12" db="EMBL/GenBank/DDBJ databases">
        <authorList>
            <consortium name="DOE Joint Genome Institute"/>
            <person name="Eisen J."/>
            <person name="Huntemann M."/>
            <person name="Han J."/>
            <person name="Chen A."/>
            <person name="Kyrpides N."/>
            <person name="Mavromatis K."/>
            <person name="Markowitz V."/>
            <person name="Palaniappan K."/>
            <person name="Ivanova N."/>
            <person name="Schaumberg A."/>
            <person name="Pati A."/>
            <person name="Liolios K."/>
            <person name="Nordberg H.P."/>
            <person name="Cantor M.N."/>
            <person name="Hua S.X."/>
            <person name="Woyke T."/>
        </authorList>
    </citation>
    <scope>NUCLEOTIDE SEQUENCE [LARGE SCALE GENOMIC DNA]</scope>
    <source>
        <strain evidence="2">DSM 19437</strain>
    </source>
</reference>
<sequence>MALDVQGGGLHPRMNSGLARCARPMAFCFVESDKWHCVGHYDSFILEAFVQMCHADGTRCAWGGLYPRMNSGFARCIRPMTFCFVESDKWHCVGHYDSFILEAFVQMCRADGTRCAWGGLYPRMNSGLARCARPMAFCF</sequence>
<gene>
    <name evidence="1" type="ORF">NIASO_20200</name>
</gene>
<dbReference type="HOGENOM" id="CLU_1843001_0_0_10"/>
<accession>W0F506</accession>
<organism evidence="1 2">
    <name type="scientific">Niabella soli DSM 19437</name>
    <dbReference type="NCBI Taxonomy" id="929713"/>
    <lineage>
        <taxon>Bacteria</taxon>
        <taxon>Pseudomonadati</taxon>
        <taxon>Bacteroidota</taxon>
        <taxon>Chitinophagia</taxon>
        <taxon>Chitinophagales</taxon>
        <taxon>Chitinophagaceae</taxon>
        <taxon>Niabella</taxon>
    </lineage>
</organism>
<evidence type="ECO:0000313" key="2">
    <source>
        <dbReference type="Proteomes" id="UP000003586"/>
    </source>
</evidence>
<keyword evidence="2" id="KW-1185">Reference proteome</keyword>
<dbReference type="AlphaFoldDB" id="W0F506"/>
<evidence type="ECO:0000313" key="1">
    <source>
        <dbReference type="EMBL" id="AHF18087.1"/>
    </source>
</evidence>
<protein>
    <submittedName>
        <fullName evidence="1">Uncharacterized protein</fullName>
    </submittedName>
</protein>